<dbReference type="GO" id="GO:0048038">
    <property type="term" value="F:quinone binding"/>
    <property type="evidence" value="ECO:0007669"/>
    <property type="project" value="UniProtKB-KW"/>
</dbReference>
<keyword evidence="6 8" id="KW-0472">Membrane</keyword>
<evidence type="ECO:0000256" key="7">
    <source>
        <dbReference type="RuleBase" id="RU003639"/>
    </source>
</evidence>
<comment type="function">
    <text evidence="7">NDH-1 shuttles electrons from NADH, via FMN and iron-sulfur (Fe-S) centers, to quinones in the respiratory chain.</text>
</comment>
<dbReference type="GO" id="GO:0030964">
    <property type="term" value="C:NADH dehydrogenase complex"/>
    <property type="evidence" value="ECO:0007669"/>
    <property type="project" value="TreeGrafter"/>
</dbReference>
<sequence>MPFAAQSLLFPSEGEESDMVALLSMAALIVAGIVGLYALSAALRTAREPAVVLPYESGLLPQQHAVSRYHARWYAVTVLFLAFDMEMIFMYPWAVVVADMGATAVVEMFGFLAVLLVGVTYVWREGALRWT</sequence>
<keyword evidence="7" id="KW-0520">NAD</keyword>
<proteinExistence type="inferred from homology"/>
<dbReference type="AlphaFoldDB" id="A0A5S5D1X1"/>
<dbReference type="PANTHER" id="PTHR11058">
    <property type="entry name" value="NADH-UBIQUINONE OXIDOREDUCTASE CHAIN 3"/>
    <property type="match status" value="1"/>
</dbReference>
<evidence type="ECO:0000256" key="6">
    <source>
        <dbReference type="ARBA" id="ARBA00023136"/>
    </source>
</evidence>
<dbReference type="EMBL" id="VNHW01000004">
    <property type="protein sequence ID" value="TYP88629.1"/>
    <property type="molecule type" value="Genomic_DNA"/>
</dbReference>
<evidence type="ECO:0000256" key="2">
    <source>
        <dbReference type="ARBA" id="ARBA00008472"/>
    </source>
</evidence>
<comment type="subcellular location">
    <subcellularLocation>
        <location evidence="7">Cell membrane</location>
        <topology evidence="7">Multi-pass membrane protein</topology>
    </subcellularLocation>
    <subcellularLocation>
        <location evidence="1">Membrane</location>
    </subcellularLocation>
</comment>
<comment type="catalytic activity">
    <reaction evidence="7">
        <text>a quinone + NADH + 5 H(+)(in) = a quinol + NAD(+) + 4 H(+)(out)</text>
        <dbReference type="Rhea" id="RHEA:57888"/>
        <dbReference type="ChEBI" id="CHEBI:15378"/>
        <dbReference type="ChEBI" id="CHEBI:24646"/>
        <dbReference type="ChEBI" id="CHEBI:57540"/>
        <dbReference type="ChEBI" id="CHEBI:57945"/>
        <dbReference type="ChEBI" id="CHEBI:132124"/>
    </reaction>
</comment>
<feature type="transmembrane region" description="Helical" evidence="8">
    <location>
        <begin position="73"/>
        <end position="94"/>
    </location>
</feature>
<keyword evidence="4 7" id="KW-0812">Transmembrane</keyword>
<name>A0A5S5D1X1_9ACTN</name>
<keyword evidence="10" id="KW-1185">Reference proteome</keyword>
<dbReference type="GO" id="GO:0005886">
    <property type="term" value="C:plasma membrane"/>
    <property type="evidence" value="ECO:0007669"/>
    <property type="project" value="UniProtKB-SubCell"/>
</dbReference>
<keyword evidence="7" id="KW-0874">Quinone</keyword>
<protein>
    <recommendedName>
        <fullName evidence="7">NADH-quinone oxidoreductase subunit</fullName>
        <ecNumber evidence="7">7.1.1.-</ecNumber>
    </recommendedName>
</protein>
<dbReference type="Gene3D" id="1.20.58.1610">
    <property type="entry name" value="NADH:ubiquinone/plastoquinone oxidoreductase, chain 3"/>
    <property type="match status" value="1"/>
</dbReference>
<reference evidence="9 10" key="1">
    <citation type="submission" date="2019-07" db="EMBL/GenBank/DDBJ databases">
        <title>Genomic Encyclopedia of Archaeal and Bacterial Type Strains, Phase II (KMG-II): from individual species to whole genera.</title>
        <authorList>
            <person name="Goeker M."/>
        </authorList>
    </citation>
    <scope>NUCLEOTIDE SEQUENCE [LARGE SCALE GENOMIC DNA]</scope>
    <source>
        <strain evidence="9 10">DSM 46842</strain>
    </source>
</reference>
<evidence type="ECO:0000256" key="4">
    <source>
        <dbReference type="ARBA" id="ARBA00022692"/>
    </source>
</evidence>
<organism evidence="9 10">
    <name type="scientific">Blastococcus xanthinilyticus</name>
    <dbReference type="NCBI Taxonomy" id="1564164"/>
    <lineage>
        <taxon>Bacteria</taxon>
        <taxon>Bacillati</taxon>
        <taxon>Actinomycetota</taxon>
        <taxon>Actinomycetes</taxon>
        <taxon>Geodermatophilales</taxon>
        <taxon>Geodermatophilaceae</taxon>
        <taxon>Blastococcus</taxon>
    </lineage>
</organism>
<dbReference type="PANTHER" id="PTHR11058:SF9">
    <property type="entry name" value="NADH-UBIQUINONE OXIDOREDUCTASE CHAIN 3"/>
    <property type="match status" value="1"/>
</dbReference>
<dbReference type="EC" id="7.1.1.-" evidence="7"/>
<dbReference type="InterPro" id="IPR038430">
    <property type="entry name" value="NDAH_ubi_oxred_su3_sf"/>
</dbReference>
<evidence type="ECO:0000313" key="9">
    <source>
        <dbReference type="EMBL" id="TYP88629.1"/>
    </source>
</evidence>
<evidence type="ECO:0000256" key="3">
    <source>
        <dbReference type="ARBA" id="ARBA00022448"/>
    </source>
</evidence>
<evidence type="ECO:0000256" key="5">
    <source>
        <dbReference type="ARBA" id="ARBA00022989"/>
    </source>
</evidence>
<keyword evidence="3" id="KW-0813">Transport</keyword>
<feature type="transmembrane region" description="Helical" evidence="8">
    <location>
        <begin position="100"/>
        <end position="123"/>
    </location>
</feature>
<dbReference type="Pfam" id="PF00507">
    <property type="entry name" value="Oxidored_q4"/>
    <property type="match status" value="1"/>
</dbReference>
<dbReference type="Proteomes" id="UP000322499">
    <property type="component" value="Unassembled WGS sequence"/>
</dbReference>
<dbReference type="GO" id="GO:0008137">
    <property type="term" value="F:NADH dehydrogenase (ubiquinone) activity"/>
    <property type="evidence" value="ECO:0007669"/>
    <property type="project" value="InterPro"/>
</dbReference>
<dbReference type="InterPro" id="IPR000440">
    <property type="entry name" value="NADH_UbQ/plastoQ_OxRdtase_su3"/>
</dbReference>
<comment type="caution">
    <text evidence="9">The sequence shown here is derived from an EMBL/GenBank/DDBJ whole genome shotgun (WGS) entry which is preliminary data.</text>
</comment>
<keyword evidence="5 8" id="KW-1133">Transmembrane helix</keyword>
<evidence type="ECO:0000313" key="10">
    <source>
        <dbReference type="Proteomes" id="UP000322499"/>
    </source>
</evidence>
<accession>A0A5S5D1X1</accession>
<gene>
    <name evidence="9" type="ORF">BD833_104338</name>
</gene>
<evidence type="ECO:0000256" key="8">
    <source>
        <dbReference type="SAM" id="Phobius"/>
    </source>
</evidence>
<evidence type="ECO:0000256" key="1">
    <source>
        <dbReference type="ARBA" id="ARBA00004370"/>
    </source>
</evidence>
<comment type="similarity">
    <text evidence="2 7">Belongs to the complex I subunit 3 family.</text>
</comment>
<feature type="transmembrane region" description="Helical" evidence="8">
    <location>
        <begin position="20"/>
        <end position="39"/>
    </location>
</feature>